<protein>
    <submittedName>
        <fullName evidence="3">Dephospho-CoA kinase</fullName>
    </submittedName>
</protein>
<sequence>LDLLGRPLLRSFSRRGRPSRNFWLIGLTGAITSGKSTIAKYLAECGGNRMCLLDADAICRRAYE</sequence>
<accession>A0A0R3WYZ8</accession>
<dbReference type="GO" id="GO:0015937">
    <property type="term" value="P:coenzyme A biosynthetic process"/>
    <property type="evidence" value="ECO:0007669"/>
    <property type="project" value="InterPro"/>
</dbReference>
<dbReference type="AlphaFoldDB" id="A0A0R3WYZ8"/>
<dbReference type="STRING" id="6205.A0A0R3WYZ8"/>
<evidence type="ECO:0000256" key="1">
    <source>
        <dbReference type="ARBA" id="ARBA00022741"/>
    </source>
</evidence>
<dbReference type="PROSITE" id="PS51219">
    <property type="entry name" value="DPCK"/>
    <property type="match status" value="1"/>
</dbReference>
<organism evidence="3">
    <name type="scientific">Hydatigena taeniaeformis</name>
    <name type="common">Feline tapeworm</name>
    <name type="synonym">Taenia taeniaeformis</name>
    <dbReference type="NCBI Taxonomy" id="6205"/>
    <lineage>
        <taxon>Eukaryota</taxon>
        <taxon>Metazoa</taxon>
        <taxon>Spiralia</taxon>
        <taxon>Lophotrochozoa</taxon>
        <taxon>Platyhelminthes</taxon>
        <taxon>Cestoda</taxon>
        <taxon>Eucestoda</taxon>
        <taxon>Cyclophyllidea</taxon>
        <taxon>Taeniidae</taxon>
        <taxon>Hydatigera</taxon>
    </lineage>
</organism>
<proteinExistence type="predicted"/>
<dbReference type="InterPro" id="IPR001977">
    <property type="entry name" value="Depp_CoAkinase"/>
</dbReference>
<name>A0A0R3WYZ8_HYDTA</name>
<evidence type="ECO:0000256" key="2">
    <source>
        <dbReference type="ARBA" id="ARBA00022840"/>
    </source>
</evidence>
<dbReference type="WBParaSite" id="TTAC_0000598801-mRNA-1">
    <property type="protein sequence ID" value="TTAC_0000598801-mRNA-1"/>
    <property type="gene ID" value="TTAC_0000598801"/>
</dbReference>
<dbReference type="Pfam" id="PF01121">
    <property type="entry name" value="CoaE"/>
    <property type="match status" value="1"/>
</dbReference>
<keyword evidence="1" id="KW-0547">Nucleotide-binding</keyword>
<evidence type="ECO:0000313" key="3">
    <source>
        <dbReference type="WBParaSite" id="TTAC_0000598801-mRNA-1"/>
    </source>
</evidence>
<dbReference type="Gene3D" id="3.40.50.300">
    <property type="entry name" value="P-loop containing nucleotide triphosphate hydrolases"/>
    <property type="match status" value="1"/>
</dbReference>
<keyword evidence="2" id="KW-0067">ATP-binding</keyword>
<dbReference type="SUPFAM" id="SSF52540">
    <property type="entry name" value="P-loop containing nucleoside triphosphate hydrolases"/>
    <property type="match status" value="1"/>
</dbReference>
<dbReference type="GO" id="GO:0004140">
    <property type="term" value="F:dephospho-CoA kinase activity"/>
    <property type="evidence" value="ECO:0007669"/>
    <property type="project" value="InterPro"/>
</dbReference>
<dbReference type="InterPro" id="IPR027417">
    <property type="entry name" value="P-loop_NTPase"/>
</dbReference>
<dbReference type="GO" id="GO:0005524">
    <property type="term" value="F:ATP binding"/>
    <property type="evidence" value="ECO:0007669"/>
    <property type="project" value="UniProtKB-KW"/>
</dbReference>
<reference evidence="3" key="1">
    <citation type="submission" date="2017-02" db="UniProtKB">
        <authorList>
            <consortium name="WormBaseParasite"/>
        </authorList>
    </citation>
    <scope>IDENTIFICATION</scope>
</reference>